<feature type="transmembrane region" description="Helical" evidence="8">
    <location>
        <begin position="39"/>
        <end position="57"/>
    </location>
</feature>
<feature type="transmembrane region" description="Helical" evidence="8">
    <location>
        <begin position="243"/>
        <end position="261"/>
    </location>
</feature>
<dbReference type="Proteomes" id="UP000006334">
    <property type="component" value="Unassembled WGS sequence"/>
</dbReference>
<sequence length="299" mass="33609">MSDKSIKAGVLFALAAYSMWGFAPLYFKMLMIMPATEILVHRVVWSTLVLVFLVLVFKQNQKVRDALKNPRVLQILLVSGLLLAANWLLFIWAVNNDHLLDASLGYYINPLLNVFLGRIFLGERLRRMQKIAVATALVGVGILVVSYGELPWIALVLASSFGVYGLLRKQVAVDSLPGLLIETLMMLPFAIGYWIFFATHMSDMFTNDVDLNMLLVGAGIITTAPLLCFTAAARRIRYSTLGFFQYIGPSIMFLLAVYLYDEPLHEARLVTFSFVWIALVIFSFDSYRAYRKSLKGIGV</sequence>
<dbReference type="PANTHER" id="PTHR22911:SF137">
    <property type="entry name" value="SOLUTE CARRIER FAMILY 35 MEMBER G2-RELATED"/>
    <property type="match status" value="1"/>
</dbReference>
<evidence type="ECO:0000256" key="4">
    <source>
        <dbReference type="ARBA" id="ARBA00022475"/>
    </source>
</evidence>
<evidence type="ECO:0000256" key="2">
    <source>
        <dbReference type="ARBA" id="ARBA00007362"/>
    </source>
</evidence>
<dbReference type="PANTHER" id="PTHR22911">
    <property type="entry name" value="ACYL-MALONYL CONDENSING ENZYME-RELATED"/>
    <property type="match status" value="1"/>
</dbReference>
<dbReference type="AlphaFoldDB" id="K6YFV3"/>
<dbReference type="Pfam" id="PF00892">
    <property type="entry name" value="EamA"/>
    <property type="match status" value="1"/>
</dbReference>
<evidence type="ECO:0000259" key="9">
    <source>
        <dbReference type="Pfam" id="PF00892"/>
    </source>
</evidence>
<accession>K6YFV3</accession>
<evidence type="ECO:0000256" key="1">
    <source>
        <dbReference type="ARBA" id="ARBA00004651"/>
    </source>
</evidence>
<protein>
    <submittedName>
        <fullName evidence="10">Chloramphenicol-sensitive protein RarD</fullName>
    </submittedName>
</protein>
<evidence type="ECO:0000256" key="3">
    <source>
        <dbReference type="ARBA" id="ARBA00022448"/>
    </source>
</evidence>
<proteinExistence type="inferred from homology"/>
<keyword evidence="4" id="KW-1003">Cell membrane</keyword>
<keyword evidence="7 8" id="KW-0472">Membrane</keyword>
<feature type="transmembrane region" description="Helical" evidence="8">
    <location>
        <begin position="267"/>
        <end position="287"/>
    </location>
</feature>
<dbReference type="EMBL" id="BAEN01000058">
    <property type="protein sequence ID" value="GAC15513.1"/>
    <property type="molecule type" value="Genomic_DNA"/>
</dbReference>
<evidence type="ECO:0000256" key="5">
    <source>
        <dbReference type="ARBA" id="ARBA00022692"/>
    </source>
</evidence>
<dbReference type="InterPro" id="IPR037185">
    <property type="entry name" value="EmrE-like"/>
</dbReference>
<gene>
    <name evidence="10" type="primary">rarD</name>
    <name evidence="10" type="ORF">GLIP_2892</name>
</gene>
<dbReference type="OrthoDB" id="369870at2"/>
<dbReference type="NCBIfam" id="TIGR00688">
    <property type="entry name" value="rarD"/>
    <property type="match status" value="1"/>
</dbReference>
<dbReference type="GO" id="GO:0005886">
    <property type="term" value="C:plasma membrane"/>
    <property type="evidence" value="ECO:0007669"/>
    <property type="project" value="UniProtKB-SubCell"/>
</dbReference>
<comment type="similarity">
    <text evidence="2">Belongs to the EamA transporter family.</text>
</comment>
<evidence type="ECO:0000256" key="7">
    <source>
        <dbReference type="ARBA" id="ARBA00023136"/>
    </source>
</evidence>
<feature type="transmembrane region" description="Helical" evidence="8">
    <location>
        <begin position="179"/>
        <end position="199"/>
    </location>
</feature>
<evidence type="ECO:0000313" key="10">
    <source>
        <dbReference type="EMBL" id="GAC15513.1"/>
    </source>
</evidence>
<dbReference type="SUPFAM" id="SSF103481">
    <property type="entry name" value="Multidrug resistance efflux transporter EmrE"/>
    <property type="match status" value="2"/>
</dbReference>
<evidence type="ECO:0000256" key="8">
    <source>
        <dbReference type="SAM" id="Phobius"/>
    </source>
</evidence>
<feature type="transmembrane region" description="Helical" evidence="8">
    <location>
        <begin position="9"/>
        <end position="27"/>
    </location>
</feature>
<organism evidence="10 11">
    <name type="scientific">Aliiglaciecola lipolytica E3</name>
    <dbReference type="NCBI Taxonomy" id="1127673"/>
    <lineage>
        <taxon>Bacteria</taxon>
        <taxon>Pseudomonadati</taxon>
        <taxon>Pseudomonadota</taxon>
        <taxon>Gammaproteobacteria</taxon>
        <taxon>Alteromonadales</taxon>
        <taxon>Alteromonadaceae</taxon>
        <taxon>Aliiglaciecola</taxon>
    </lineage>
</organism>
<keyword evidence="6 8" id="KW-1133">Transmembrane helix</keyword>
<evidence type="ECO:0000256" key="6">
    <source>
        <dbReference type="ARBA" id="ARBA00022989"/>
    </source>
</evidence>
<dbReference type="InterPro" id="IPR004626">
    <property type="entry name" value="RarD"/>
</dbReference>
<comment type="subcellular location">
    <subcellularLocation>
        <location evidence="1">Cell membrane</location>
        <topology evidence="1">Multi-pass membrane protein</topology>
    </subcellularLocation>
</comment>
<keyword evidence="5 8" id="KW-0812">Transmembrane</keyword>
<comment type="caution">
    <text evidence="10">The sequence shown here is derived from an EMBL/GenBank/DDBJ whole genome shotgun (WGS) entry which is preliminary data.</text>
</comment>
<keyword evidence="3" id="KW-0813">Transport</keyword>
<feature type="transmembrane region" description="Helical" evidence="8">
    <location>
        <begin position="211"/>
        <end position="231"/>
    </location>
</feature>
<dbReference type="InterPro" id="IPR000620">
    <property type="entry name" value="EamA_dom"/>
</dbReference>
<name>K6YFV3_9ALTE</name>
<feature type="transmembrane region" description="Helical" evidence="8">
    <location>
        <begin position="104"/>
        <end position="121"/>
    </location>
</feature>
<dbReference type="eggNOG" id="COG2962">
    <property type="taxonomic scope" value="Bacteria"/>
</dbReference>
<keyword evidence="11" id="KW-1185">Reference proteome</keyword>
<dbReference type="RefSeq" id="WP_008845318.1">
    <property type="nucleotide sequence ID" value="NZ_BAEN01000058.1"/>
</dbReference>
<feature type="domain" description="EamA" evidence="9">
    <location>
        <begin position="8"/>
        <end position="144"/>
    </location>
</feature>
<feature type="transmembrane region" description="Helical" evidence="8">
    <location>
        <begin position="72"/>
        <end position="92"/>
    </location>
</feature>
<evidence type="ECO:0000313" key="11">
    <source>
        <dbReference type="Proteomes" id="UP000006334"/>
    </source>
</evidence>
<reference evidence="10 11" key="1">
    <citation type="journal article" date="2017" name="Antonie Van Leeuwenhoek">
        <title>Rhizobium rhizosphaerae sp. nov., a novel species isolated from rice rhizosphere.</title>
        <authorList>
            <person name="Zhao J.J."/>
            <person name="Zhang J."/>
            <person name="Zhang R.J."/>
            <person name="Zhang C.W."/>
            <person name="Yin H.Q."/>
            <person name="Zhang X.X."/>
        </authorList>
    </citation>
    <scope>NUCLEOTIDE SEQUENCE [LARGE SCALE GENOMIC DNA]</scope>
    <source>
        <strain evidence="10 11">E3</strain>
    </source>
</reference>